<keyword evidence="4" id="KW-1185">Reference proteome</keyword>
<dbReference type="PANTHER" id="PTHR43008:SF14">
    <property type="entry name" value="DEHYDROGENASE ARBD, PUTATIVE-RELATED"/>
    <property type="match status" value="1"/>
</dbReference>
<dbReference type="GO" id="GO:0050664">
    <property type="term" value="F:oxidoreductase activity, acting on NAD(P)H, oxygen as acceptor"/>
    <property type="evidence" value="ECO:0007669"/>
    <property type="project" value="TreeGrafter"/>
</dbReference>
<protein>
    <submittedName>
        <fullName evidence="3">D-arabinitol dehydrogenase</fullName>
    </submittedName>
</protein>
<dbReference type="Pfam" id="PF13561">
    <property type="entry name" value="adh_short_C2"/>
    <property type="match status" value="1"/>
</dbReference>
<evidence type="ECO:0000313" key="4">
    <source>
        <dbReference type="Proteomes" id="UP000076874"/>
    </source>
</evidence>
<dbReference type="InterPro" id="IPR002347">
    <property type="entry name" value="SDR_fam"/>
</dbReference>
<organism evidence="3 4">
    <name type="scientific">Niveomyces insectorum RCEF 264</name>
    <dbReference type="NCBI Taxonomy" id="1081102"/>
    <lineage>
        <taxon>Eukaryota</taxon>
        <taxon>Fungi</taxon>
        <taxon>Dikarya</taxon>
        <taxon>Ascomycota</taxon>
        <taxon>Pezizomycotina</taxon>
        <taxon>Sordariomycetes</taxon>
        <taxon>Hypocreomycetidae</taxon>
        <taxon>Hypocreales</taxon>
        <taxon>Cordycipitaceae</taxon>
        <taxon>Niveomyces</taxon>
    </lineage>
</organism>
<dbReference type="AlphaFoldDB" id="A0A167VBS3"/>
<dbReference type="SUPFAM" id="SSF51735">
    <property type="entry name" value="NAD(P)-binding Rossmann-fold domains"/>
    <property type="match status" value="1"/>
</dbReference>
<comment type="similarity">
    <text evidence="1">Belongs to the short-chain dehydrogenases/reductases (SDR) family.</text>
</comment>
<comment type="caution">
    <text evidence="3">The sequence shown here is derived from an EMBL/GenBank/DDBJ whole genome shotgun (WGS) entry which is preliminary data.</text>
</comment>
<gene>
    <name evidence="3" type="ORF">SPI_03981</name>
</gene>
<dbReference type="EMBL" id="AZHD01000006">
    <property type="protein sequence ID" value="OAA62441.1"/>
    <property type="molecule type" value="Genomic_DNA"/>
</dbReference>
<sequence length="110" mass="11205">MATAVARHLAARGNAPGSMVLVGSMSGAVVNWAPAGVRVNCLSPGYMETPLTGALMDAQPALRQQWTGGVPMGRLGAPTDLAGPVVFMLSDAASYMTGADLRVDGGYTII</sequence>
<accession>A0A167VBS3</accession>
<dbReference type="PANTHER" id="PTHR43008">
    <property type="entry name" value="BENZIL REDUCTASE"/>
    <property type="match status" value="1"/>
</dbReference>
<keyword evidence="2" id="KW-0560">Oxidoreductase</keyword>
<dbReference type="STRING" id="1081102.A0A167VBS3"/>
<evidence type="ECO:0000256" key="1">
    <source>
        <dbReference type="ARBA" id="ARBA00006484"/>
    </source>
</evidence>
<dbReference type="OrthoDB" id="5307821at2759"/>
<dbReference type="Proteomes" id="UP000076874">
    <property type="component" value="Unassembled WGS sequence"/>
</dbReference>
<dbReference type="Gene3D" id="3.40.50.720">
    <property type="entry name" value="NAD(P)-binding Rossmann-like Domain"/>
    <property type="match status" value="1"/>
</dbReference>
<dbReference type="GO" id="GO:0016616">
    <property type="term" value="F:oxidoreductase activity, acting on the CH-OH group of donors, NAD or NADP as acceptor"/>
    <property type="evidence" value="ECO:0007669"/>
    <property type="project" value="UniProtKB-ARBA"/>
</dbReference>
<evidence type="ECO:0000256" key="2">
    <source>
        <dbReference type="ARBA" id="ARBA00023002"/>
    </source>
</evidence>
<evidence type="ECO:0000313" key="3">
    <source>
        <dbReference type="EMBL" id="OAA62441.1"/>
    </source>
</evidence>
<dbReference type="PRINTS" id="PR00081">
    <property type="entry name" value="GDHRDH"/>
</dbReference>
<reference evidence="3 4" key="1">
    <citation type="journal article" date="2016" name="Genome Biol. Evol.">
        <title>Divergent and convergent evolution of fungal pathogenicity.</title>
        <authorList>
            <person name="Shang Y."/>
            <person name="Xiao G."/>
            <person name="Zheng P."/>
            <person name="Cen K."/>
            <person name="Zhan S."/>
            <person name="Wang C."/>
        </authorList>
    </citation>
    <scope>NUCLEOTIDE SEQUENCE [LARGE SCALE GENOMIC DNA]</scope>
    <source>
        <strain evidence="3 4">RCEF 264</strain>
    </source>
</reference>
<proteinExistence type="inferred from homology"/>
<name>A0A167VBS3_9HYPO</name>
<dbReference type="InterPro" id="IPR036291">
    <property type="entry name" value="NAD(P)-bd_dom_sf"/>
</dbReference>